<organism evidence="6 7">
    <name type="scientific">Aquamicrobium defluvii</name>
    <dbReference type="NCBI Taxonomy" id="69279"/>
    <lineage>
        <taxon>Bacteria</taxon>
        <taxon>Pseudomonadati</taxon>
        <taxon>Pseudomonadota</taxon>
        <taxon>Alphaproteobacteria</taxon>
        <taxon>Hyphomicrobiales</taxon>
        <taxon>Phyllobacteriaceae</taxon>
        <taxon>Aquamicrobium</taxon>
    </lineage>
</organism>
<feature type="domain" description="NodB homology" evidence="5">
    <location>
        <begin position="78"/>
        <end position="295"/>
    </location>
</feature>
<evidence type="ECO:0000259" key="5">
    <source>
        <dbReference type="PROSITE" id="PS51677"/>
    </source>
</evidence>
<dbReference type="AlphaFoldDB" id="A0A4V3DKM1"/>
<dbReference type="PANTHER" id="PTHR43123">
    <property type="entry name" value="POLYSACCHARIDE DEACETYLASE-RELATED"/>
    <property type="match status" value="1"/>
</dbReference>
<evidence type="ECO:0000256" key="2">
    <source>
        <dbReference type="ARBA" id="ARBA00010973"/>
    </source>
</evidence>
<dbReference type="CDD" id="cd10977">
    <property type="entry name" value="CE4_PuuE_SpCDA1"/>
    <property type="match status" value="1"/>
</dbReference>
<dbReference type="RefSeq" id="WP_245264726.1">
    <property type="nucleotide sequence ID" value="NZ_KK073891.1"/>
</dbReference>
<dbReference type="EMBL" id="SNZF01000010">
    <property type="protein sequence ID" value="TDR35220.1"/>
    <property type="molecule type" value="Genomic_DNA"/>
</dbReference>
<dbReference type="Gene3D" id="3.20.20.370">
    <property type="entry name" value="Glycoside hydrolase/deacetylase"/>
    <property type="match status" value="1"/>
</dbReference>
<name>A0A4V3DKM1_9HYPH</name>
<dbReference type="InterPro" id="IPR011330">
    <property type="entry name" value="Glyco_hydro/deAcase_b/a-brl"/>
</dbReference>
<evidence type="ECO:0000256" key="1">
    <source>
        <dbReference type="ARBA" id="ARBA00003236"/>
    </source>
</evidence>
<evidence type="ECO:0000313" key="7">
    <source>
        <dbReference type="Proteomes" id="UP000294958"/>
    </source>
</evidence>
<comment type="function">
    <text evidence="1">Is involved in generating a small heat-stable compound (Nod), an acylated oligomer of N-acetylglucosamine, that stimulates mitosis in various plant protoplasts.</text>
</comment>
<dbReference type="GO" id="GO:0016810">
    <property type="term" value="F:hydrolase activity, acting on carbon-nitrogen (but not peptide) bonds"/>
    <property type="evidence" value="ECO:0007669"/>
    <property type="project" value="InterPro"/>
</dbReference>
<keyword evidence="7" id="KW-1185">Reference proteome</keyword>
<evidence type="ECO:0000313" key="6">
    <source>
        <dbReference type="EMBL" id="TDR35220.1"/>
    </source>
</evidence>
<gene>
    <name evidence="6" type="ORF">DES43_11026</name>
</gene>
<comment type="similarity">
    <text evidence="2">Belongs to the polysaccharide deacetylase family.</text>
</comment>
<dbReference type="PANTHER" id="PTHR43123:SF1">
    <property type="entry name" value="POLYSACCHARIDE DEACETYLASE-RELATED"/>
    <property type="match status" value="1"/>
</dbReference>
<dbReference type="GO" id="GO:0005975">
    <property type="term" value="P:carbohydrate metabolic process"/>
    <property type="evidence" value="ECO:0007669"/>
    <property type="project" value="InterPro"/>
</dbReference>
<protein>
    <recommendedName>
        <fullName evidence="3">Chitooligosaccharide deacetylase</fullName>
    </recommendedName>
    <alternativeName>
        <fullName evidence="4">Nodulation protein B</fullName>
    </alternativeName>
</protein>
<evidence type="ECO:0000256" key="4">
    <source>
        <dbReference type="ARBA" id="ARBA00032976"/>
    </source>
</evidence>
<sequence length="316" mass="36002">MRLLDEHMENPMSYPRDLVGYGANPPDPGWPGAARVAVQFVLNIEEGAEYSPLDGDPRSEIGLAEVPGGRLPPGHRDLAFESMYEYGSRVGVWRLLRLFREHDIPLTAFACALALERNPQLARAIADSDIDVVCHGWRWEEPFHLDEERERAHIARAVESLQRTVGRAPEGWYCRFGPSAHTRRLLVEHGGFLYDSDCYSDELPFWTEVSGKQHLVVPYSFSTNDSRFASGALSTGEEYFTMLREAFDYLYEEGEAQPRMMSIGLHARLAGHPMRAHGLRRFIEHIKGHDRVWICTRADIARHWLRRHPPNSGLDG</sequence>
<evidence type="ECO:0000256" key="3">
    <source>
        <dbReference type="ARBA" id="ARBA00020071"/>
    </source>
</evidence>
<dbReference type="Proteomes" id="UP000294958">
    <property type="component" value="Unassembled WGS sequence"/>
</dbReference>
<reference evidence="6 7" key="1">
    <citation type="submission" date="2019-03" db="EMBL/GenBank/DDBJ databases">
        <title>Genomic Encyclopedia of Type Strains, Phase IV (KMG-IV): sequencing the most valuable type-strain genomes for metagenomic binning, comparative biology and taxonomic classification.</title>
        <authorList>
            <person name="Goeker M."/>
        </authorList>
    </citation>
    <scope>NUCLEOTIDE SEQUENCE [LARGE SCALE GENOMIC DNA]</scope>
    <source>
        <strain evidence="6 7">DSM 11603</strain>
    </source>
</reference>
<dbReference type="Pfam" id="PF01522">
    <property type="entry name" value="Polysacc_deac_1"/>
    <property type="match status" value="1"/>
</dbReference>
<dbReference type="SUPFAM" id="SSF88713">
    <property type="entry name" value="Glycoside hydrolase/deacetylase"/>
    <property type="match status" value="1"/>
</dbReference>
<accession>A0A4V3DKM1</accession>
<dbReference type="InterPro" id="IPR017625">
    <property type="entry name" value="PuuE"/>
</dbReference>
<dbReference type="InterPro" id="IPR002509">
    <property type="entry name" value="NODB_dom"/>
</dbReference>
<dbReference type="PROSITE" id="PS51677">
    <property type="entry name" value="NODB"/>
    <property type="match status" value="1"/>
</dbReference>
<proteinExistence type="inferred from homology"/>
<comment type="caution">
    <text evidence="6">The sequence shown here is derived from an EMBL/GenBank/DDBJ whole genome shotgun (WGS) entry which is preliminary data.</text>
</comment>